<dbReference type="VEuPathDB" id="VectorBase:LDEU001344"/>
<dbReference type="OrthoDB" id="6515763at2759"/>
<evidence type="ECO:0000313" key="1">
    <source>
        <dbReference type="EMBL" id="RWS30697.1"/>
    </source>
</evidence>
<gene>
    <name evidence="1" type="ORF">B4U80_10299</name>
</gene>
<evidence type="ECO:0000313" key="2">
    <source>
        <dbReference type="Proteomes" id="UP000288716"/>
    </source>
</evidence>
<sequence>MQSIIDQNCSFVSCILLSIFDCGMGEGVIRSDRPVVLKLWNTLTIYRDGWAAWMQLNSQRKVSGQAQGLFSRITFKLELFLGGSPNL</sequence>
<accession>A0A443ST39</accession>
<proteinExistence type="predicted"/>
<dbReference type="STRING" id="299467.A0A443ST39"/>
<comment type="caution">
    <text evidence="1">The sequence shown here is derived from an EMBL/GenBank/DDBJ whole genome shotgun (WGS) entry which is preliminary data.</text>
</comment>
<keyword evidence="2" id="KW-1185">Reference proteome</keyword>
<feature type="non-terminal residue" evidence="1">
    <location>
        <position position="87"/>
    </location>
</feature>
<dbReference type="AlphaFoldDB" id="A0A443ST39"/>
<reference evidence="1 2" key="1">
    <citation type="journal article" date="2018" name="Gigascience">
        <title>Genomes of trombidid mites reveal novel predicted allergens and laterally-transferred genes associated with secondary metabolism.</title>
        <authorList>
            <person name="Dong X."/>
            <person name="Chaisiri K."/>
            <person name="Xia D."/>
            <person name="Armstrong S.D."/>
            <person name="Fang Y."/>
            <person name="Donnelly M.J."/>
            <person name="Kadowaki T."/>
            <person name="McGarry J.W."/>
            <person name="Darby A.C."/>
            <person name="Makepeace B.L."/>
        </authorList>
    </citation>
    <scope>NUCLEOTIDE SEQUENCE [LARGE SCALE GENOMIC DNA]</scope>
    <source>
        <strain evidence="1">UoL-UT</strain>
    </source>
</reference>
<dbReference type="InterPro" id="IPR013320">
    <property type="entry name" value="ConA-like_dom_sf"/>
</dbReference>
<dbReference type="EMBL" id="NCKV01000411">
    <property type="protein sequence ID" value="RWS30697.1"/>
    <property type="molecule type" value="Genomic_DNA"/>
</dbReference>
<organism evidence="1 2">
    <name type="scientific">Leptotrombidium deliense</name>
    <dbReference type="NCBI Taxonomy" id="299467"/>
    <lineage>
        <taxon>Eukaryota</taxon>
        <taxon>Metazoa</taxon>
        <taxon>Ecdysozoa</taxon>
        <taxon>Arthropoda</taxon>
        <taxon>Chelicerata</taxon>
        <taxon>Arachnida</taxon>
        <taxon>Acari</taxon>
        <taxon>Acariformes</taxon>
        <taxon>Trombidiformes</taxon>
        <taxon>Prostigmata</taxon>
        <taxon>Anystina</taxon>
        <taxon>Parasitengona</taxon>
        <taxon>Trombiculoidea</taxon>
        <taxon>Trombiculidae</taxon>
        <taxon>Leptotrombidium</taxon>
    </lineage>
</organism>
<dbReference type="SUPFAM" id="SSF49899">
    <property type="entry name" value="Concanavalin A-like lectins/glucanases"/>
    <property type="match status" value="1"/>
</dbReference>
<name>A0A443ST39_9ACAR</name>
<dbReference type="Proteomes" id="UP000288716">
    <property type="component" value="Unassembled WGS sequence"/>
</dbReference>
<dbReference type="Gene3D" id="2.60.120.200">
    <property type="match status" value="1"/>
</dbReference>
<protein>
    <submittedName>
        <fullName evidence="1">Pikachurin-like protein</fullName>
    </submittedName>
</protein>